<name>A0ABZ0QKF3_9VIBR</name>
<gene>
    <name evidence="2" type="ORF">R8Z52_20580</name>
</gene>
<keyword evidence="1" id="KW-1133">Transmembrane helix</keyword>
<evidence type="ECO:0000313" key="2">
    <source>
        <dbReference type="EMBL" id="WPC76924.1"/>
    </source>
</evidence>
<evidence type="ECO:0000256" key="1">
    <source>
        <dbReference type="SAM" id="Phobius"/>
    </source>
</evidence>
<dbReference type="Pfam" id="PF11012">
    <property type="entry name" value="DUF2850"/>
    <property type="match status" value="1"/>
</dbReference>
<feature type="transmembrane region" description="Helical" evidence="1">
    <location>
        <begin position="12"/>
        <end position="31"/>
    </location>
</feature>
<organism evidence="2 3">
    <name type="scientific">Vibrio porteresiae DSM 19223</name>
    <dbReference type="NCBI Taxonomy" id="1123496"/>
    <lineage>
        <taxon>Bacteria</taxon>
        <taxon>Pseudomonadati</taxon>
        <taxon>Pseudomonadota</taxon>
        <taxon>Gammaproteobacteria</taxon>
        <taxon>Vibrionales</taxon>
        <taxon>Vibrionaceae</taxon>
        <taxon>Vibrio</taxon>
    </lineage>
</organism>
<sequence length="152" mass="16978">MSDILLNEKLFKAVFFSISFVILVVSGVYGYDAYKAYTDPSNVYGKWVEVGTPTYQTEILQLSDKGVYRNNHLISTTFEFSGSTVSISTGEGVTEYEFTGSESAPQLKRIKPSMPEQLLVKHGYEAKVEATEGSNGSHDRRLMLSEHFKEGK</sequence>
<keyword evidence="1" id="KW-0812">Transmembrane</keyword>
<protein>
    <submittedName>
        <fullName evidence="2">DUF2850 domain-containing protein</fullName>
    </submittedName>
</protein>
<keyword evidence="3" id="KW-1185">Reference proteome</keyword>
<dbReference type="RefSeq" id="WP_318757915.1">
    <property type="nucleotide sequence ID" value="NZ_CP138204.1"/>
</dbReference>
<dbReference type="Proteomes" id="UP001304071">
    <property type="component" value="Chromosome 2"/>
</dbReference>
<accession>A0ABZ0QKF3</accession>
<evidence type="ECO:0000313" key="3">
    <source>
        <dbReference type="Proteomes" id="UP001304071"/>
    </source>
</evidence>
<proteinExistence type="predicted"/>
<keyword evidence="1" id="KW-0472">Membrane</keyword>
<dbReference type="InterPro" id="IPR021271">
    <property type="entry name" value="DUF2850"/>
</dbReference>
<dbReference type="EMBL" id="CP138204">
    <property type="protein sequence ID" value="WPC76924.1"/>
    <property type="molecule type" value="Genomic_DNA"/>
</dbReference>
<reference evidence="2 3" key="1">
    <citation type="submission" date="2023-11" db="EMBL/GenBank/DDBJ databases">
        <title>Plant-associative lifestyle of Vibrio porteresiae and its evolutionary dynamics.</title>
        <authorList>
            <person name="Rameshkumar N."/>
            <person name="Kirti K."/>
        </authorList>
    </citation>
    <scope>NUCLEOTIDE SEQUENCE [LARGE SCALE GENOMIC DNA]</scope>
    <source>
        <strain evidence="2 3">MSSRF30</strain>
    </source>
</reference>